<evidence type="ECO:0000256" key="4">
    <source>
        <dbReference type="ARBA" id="ARBA00012671"/>
    </source>
</evidence>
<feature type="domain" description="Glycosyltransferase family 18 catalytic" evidence="14">
    <location>
        <begin position="218"/>
        <end position="420"/>
    </location>
</feature>
<evidence type="ECO:0000256" key="5">
    <source>
        <dbReference type="ARBA" id="ARBA00022676"/>
    </source>
</evidence>
<dbReference type="InterPro" id="IPR052105">
    <property type="entry name" value="MGAT5_Glycosyltransferase"/>
</dbReference>
<keyword evidence="8" id="KW-0735">Signal-anchor</keyword>
<dbReference type="EC" id="2.4.1.155" evidence="4"/>
<evidence type="ECO:0000256" key="2">
    <source>
        <dbReference type="ARBA" id="ARBA00004922"/>
    </source>
</evidence>
<dbReference type="InterPro" id="IPR026116">
    <property type="entry name" value="GT18_cat"/>
</dbReference>
<evidence type="ECO:0000256" key="13">
    <source>
        <dbReference type="ARBA" id="ARBA00048243"/>
    </source>
</evidence>
<dbReference type="Pfam" id="PF15024">
    <property type="entry name" value="Glyco_transf_18"/>
    <property type="match status" value="1"/>
</dbReference>
<dbReference type="PANTHER" id="PTHR15075:SF2">
    <property type="entry name" value="ALPHA-1,6-MANNOSYLGLYCOPROTEIN 6-BETA-N-ACETYLGLUCOSAMINYLTRANSFERASE"/>
    <property type="match status" value="1"/>
</dbReference>
<dbReference type="GO" id="GO:0000139">
    <property type="term" value="C:Golgi membrane"/>
    <property type="evidence" value="ECO:0007669"/>
    <property type="project" value="UniProtKB-SubCell"/>
</dbReference>
<organism evidence="15 16">
    <name type="scientific">Mycena rosella</name>
    <name type="common">Pink bonnet</name>
    <name type="synonym">Agaricus rosellus</name>
    <dbReference type="NCBI Taxonomy" id="1033263"/>
    <lineage>
        <taxon>Eukaryota</taxon>
        <taxon>Fungi</taxon>
        <taxon>Dikarya</taxon>
        <taxon>Basidiomycota</taxon>
        <taxon>Agaricomycotina</taxon>
        <taxon>Agaricomycetes</taxon>
        <taxon>Agaricomycetidae</taxon>
        <taxon>Agaricales</taxon>
        <taxon>Marasmiineae</taxon>
        <taxon>Mycenaceae</taxon>
        <taxon>Mycena</taxon>
    </lineage>
</organism>
<accession>A0AAD7G6M8</accession>
<evidence type="ECO:0000256" key="8">
    <source>
        <dbReference type="ARBA" id="ARBA00022968"/>
    </source>
</evidence>
<dbReference type="GO" id="GO:0030144">
    <property type="term" value="F:alpha-1,6-mannosylglycoprotein 6-beta-N-acetylglucosaminyltransferase activity"/>
    <property type="evidence" value="ECO:0007669"/>
    <property type="project" value="UniProtKB-EC"/>
</dbReference>
<evidence type="ECO:0000313" key="15">
    <source>
        <dbReference type="EMBL" id="KAJ7664870.1"/>
    </source>
</evidence>
<reference evidence="15" key="1">
    <citation type="submission" date="2023-03" db="EMBL/GenBank/DDBJ databases">
        <title>Massive genome expansion in bonnet fungi (Mycena s.s.) driven by repeated elements and novel gene families across ecological guilds.</title>
        <authorList>
            <consortium name="Lawrence Berkeley National Laboratory"/>
            <person name="Harder C.B."/>
            <person name="Miyauchi S."/>
            <person name="Viragh M."/>
            <person name="Kuo A."/>
            <person name="Thoen E."/>
            <person name="Andreopoulos B."/>
            <person name="Lu D."/>
            <person name="Skrede I."/>
            <person name="Drula E."/>
            <person name="Henrissat B."/>
            <person name="Morin E."/>
            <person name="Kohler A."/>
            <person name="Barry K."/>
            <person name="LaButti K."/>
            <person name="Morin E."/>
            <person name="Salamov A."/>
            <person name="Lipzen A."/>
            <person name="Mereny Z."/>
            <person name="Hegedus B."/>
            <person name="Baldrian P."/>
            <person name="Stursova M."/>
            <person name="Weitz H."/>
            <person name="Taylor A."/>
            <person name="Grigoriev I.V."/>
            <person name="Nagy L.G."/>
            <person name="Martin F."/>
            <person name="Kauserud H."/>
        </authorList>
    </citation>
    <scope>NUCLEOTIDE SEQUENCE</scope>
    <source>
        <strain evidence="15">CBHHK067</strain>
    </source>
</reference>
<protein>
    <recommendedName>
        <fullName evidence="4">alpha-1,6-mannosyl-glycoprotein 6-beta-N-acetylglucosaminyltransferase</fullName>
        <ecNumber evidence="4">2.4.1.155</ecNumber>
    </recommendedName>
</protein>
<evidence type="ECO:0000313" key="16">
    <source>
        <dbReference type="Proteomes" id="UP001221757"/>
    </source>
</evidence>
<comment type="subcellular location">
    <subcellularLocation>
        <location evidence="1">Golgi apparatus membrane</location>
        <topology evidence="1">Single-pass type II membrane protein</topology>
    </subcellularLocation>
</comment>
<dbReference type="EMBL" id="JARKIE010000219">
    <property type="protein sequence ID" value="KAJ7664870.1"/>
    <property type="molecule type" value="Genomic_DNA"/>
</dbReference>
<evidence type="ECO:0000256" key="12">
    <source>
        <dbReference type="ARBA" id="ARBA00023180"/>
    </source>
</evidence>
<comment type="caution">
    <text evidence="15">The sequence shown here is derived from an EMBL/GenBank/DDBJ whole genome shotgun (WGS) entry which is preliminary data.</text>
</comment>
<evidence type="ECO:0000256" key="3">
    <source>
        <dbReference type="ARBA" id="ARBA00007477"/>
    </source>
</evidence>
<keyword evidence="5" id="KW-0328">Glycosyltransferase</keyword>
<evidence type="ECO:0000256" key="7">
    <source>
        <dbReference type="ARBA" id="ARBA00022692"/>
    </source>
</evidence>
<evidence type="ECO:0000256" key="10">
    <source>
        <dbReference type="ARBA" id="ARBA00023034"/>
    </source>
</evidence>
<sequence length="444" mass="49826">MASDFCHQFLTRPRYRISLLLMCTLVLALPILLQERVYPNRWTSLQAPIAQPPDPAHLSHILFPGIPASEDRSWLSENERAMYSLFQCLEQANCGENQTKVVILAASPFWGLLRGENDGEAIWANSTLMALRRLGYSYLYSINQERTSQLYAMFRALVLVVVVDAPAAHECFHDEDCVLLGHKTHGIPAWKMLSWHFWDSPDHPLGRKWTLSPEDYQASAGNTYLGYSIEPQCSTQTFIPHAQRKPQAYVLAKEAKYFAPTDRAYSPESFDAASAAAGLQFLAGVRERALPEYFPRNVTNVGFMSSTRFYEVLAESRVLVGVGVPATSPTPYEALCLGVPFINPILLWNAEDPTNRTQWVAQHATLKFLDPPYVYNVFKGDEAGFVDAVVSASSHPIDSFVLEQMRTDAVEARVAAMVERDWKGEAVRLLAERQASGVGETFWL</sequence>
<evidence type="ECO:0000256" key="6">
    <source>
        <dbReference type="ARBA" id="ARBA00022679"/>
    </source>
</evidence>
<dbReference type="Proteomes" id="UP001221757">
    <property type="component" value="Unassembled WGS sequence"/>
</dbReference>
<keyword evidence="11" id="KW-0472">Membrane</keyword>
<comment type="pathway">
    <text evidence="2">Protein modification; protein glycosylation.</text>
</comment>
<keyword evidence="10" id="KW-0333">Golgi apparatus</keyword>
<evidence type="ECO:0000256" key="1">
    <source>
        <dbReference type="ARBA" id="ARBA00004323"/>
    </source>
</evidence>
<gene>
    <name evidence="15" type="ORF">B0H17DRAFT_991114</name>
</gene>
<comment type="catalytic activity">
    <reaction evidence="13">
        <text>N(4)-{beta-D-GlcNAc-(1-&gt;2)-[beta-D-GlcNAc-(1-&gt;4)]-alpha-D-Man-(1-&gt;3)-[beta-D-GlcNAc-(1-&gt;2)-alpha-D-Man-(1-&gt;6)]-beta-D-Man-(1-&gt;4)-beta-D-GlcNAc-(1-&gt;4)-beta-D-GlcNAc}-L-asparaginyl-[protein] + UDP-N-acetyl-alpha-D-glucosamine = N(4)-{beta-D-GlcNAc-(1-&gt;2)-[beta-D-GlcNAc-(1-&gt;4)]-alpha-D-Man-(1-&gt;3)-[beta-D-GlcNAc-(1-&gt;2)-[beta-D-GlcNAc-(1-&gt;6)]-alpha-D-Man-(1-&gt;6)]-beta-D-Man-(1-&gt;4)-beta-D-GlcNAc-(1-&gt;4)-beta-D-GlcNAc}-L-asparaginyl-[protein] + UDP + H(+)</text>
        <dbReference type="Rhea" id="RHEA:16921"/>
        <dbReference type="Rhea" id="RHEA-COMP:14374"/>
        <dbReference type="Rhea" id="RHEA-COMP:14377"/>
        <dbReference type="ChEBI" id="CHEBI:15378"/>
        <dbReference type="ChEBI" id="CHEBI:57705"/>
        <dbReference type="ChEBI" id="CHEBI:58223"/>
        <dbReference type="ChEBI" id="CHEBI:139507"/>
        <dbReference type="ChEBI" id="CHEBI:139510"/>
        <dbReference type="EC" id="2.4.1.155"/>
    </reaction>
</comment>
<keyword evidence="6" id="KW-0808">Transferase</keyword>
<keyword evidence="9" id="KW-1133">Transmembrane helix</keyword>
<proteinExistence type="inferred from homology"/>
<dbReference type="AlphaFoldDB" id="A0AAD7G6M8"/>
<keyword evidence="7" id="KW-0812">Transmembrane</keyword>
<evidence type="ECO:0000256" key="9">
    <source>
        <dbReference type="ARBA" id="ARBA00022989"/>
    </source>
</evidence>
<dbReference type="GO" id="GO:0006487">
    <property type="term" value="P:protein N-linked glycosylation"/>
    <property type="evidence" value="ECO:0007669"/>
    <property type="project" value="TreeGrafter"/>
</dbReference>
<comment type="similarity">
    <text evidence="3">Belongs to the glycosyltransferase 18 family.</text>
</comment>
<evidence type="ECO:0000256" key="11">
    <source>
        <dbReference type="ARBA" id="ARBA00023136"/>
    </source>
</evidence>
<keyword evidence="12" id="KW-0325">Glycoprotein</keyword>
<evidence type="ECO:0000259" key="14">
    <source>
        <dbReference type="Pfam" id="PF15024"/>
    </source>
</evidence>
<keyword evidence="16" id="KW-1185">Reference proteome</keyword>
<dbReference type="PANTHER" id="PTHR15075">
    <property type="entry name" value="ALPHA-MANNOSIDE BETA-1,6-N-ACETYLGLUCOSAMINYLTRANSFERASE"/>
    <property type="match status" value="1"/>
</dbReference>
<name>A0AAD7G6M8_MYCRO</name>